<gene>
    <name evidence="1" type="ORF">B0H63DRAFT_473091</name>
</gene>
<organism evidence="1 2">
    <name type="scientific">Podospora didyma</name>
    <dbReference type="NCBI Taxonomy" id="330526"/>
    <lineage>
        <taxon>Eukaryota</taxon>
        <taxon>Fungi</taxon>
        <taxon>Dikarya</taxon>
        <taxon>Ascomycota</taxon>
        <taxon>Pezizomycotina</taxon>
        <taxon>Sordariomycetes</taxon>
        <taxon>Sordariomycetidae</taxon>
        <taxon>Sordariales</taxon>
        <taxon>Podosporaceae</taxon>
        <taxon>Podospora</taxon>
    </lineage>
</organism>
<protein>
    <submittedName>
        <fullName evidence="1">Uncharacterized protein</fullName>
    </submittedName>
</protein>
<proteinExistence type="predicted"/>
<dbReference type="Proteomes" id="UP001285441">
    <property type="component" value="Unassembled WGS sequence"/>
</dbReference>
<reference evidence="1" key="2">
    <citation type="submission" date="2023-06" db="EMBL/GenBank/DDBJ databases">
        <authorList>
            <consortium name="Lawrence Berkeley National Laboratory"/>
            <person name="Haridas S."/>
            <person name="Hensen N."/>
            <person name="Bonometti L."/>
            <person name="Westerberg I."/>
            <person name="Brannstrom I.O."/>
            <person name="Guillou S."/>
            <person name="Cros-Aarteil S."/>
            <person name="Calhoun S."/>
            <person name="Kuo A."/>
            <person name="Mondo S."/>
            <person name="Pangilinan J."/>
            <person name="Riley R."/>
            <person name="LaButti K."/>
            <person name="Andreopoulos B."/>
            <person name="Lipzen A."/>
            <person name="Chen C."/>
            <person name="Yanf M."/>
            <person name="Daum C."/>
            <person name="Ng V."/>
            <person name="Clum A."/>
            <person name="Steindorff A."/>
            <person name="Ohm R."/>
            <person name="Martin F."/>
            <person name="Silar P."/>
            <person name="Natvig D."/>
            <person name="Lalanne C."/>
            <person name="Gautier V."/>
            <person name="Ament-velasquez S.L."/>
            <person name="Kruys A."/>
            <person name="Hutchinson M.I."/>
            <person name="Powell A.J."/>
            <person name="Barry K."/>
            <person name="Miller A.N."/>
            <person name="Grigoriev I.V."/>
            <person name="Debuchy R."/>
            <person name="Gladieux P."/>
            <person name="Thoren M.H."/>
            <person name="Johannesson H."/>
        </authorList>
    </citation>
    <scope>NUCLEOTIDE SEQUENCE</scope>
    <source>
        <strain evidence="1">CBS 232.78</strain>
    </source>
</reference>
<evidence type="ECO:0000313" key="1">
    <source>
        <dbReference type="EMBL" id="KAK3385534.1"/>
    </source>
</evidence>
<evidence type="ECO:0000313" key="2">
    <source>
        <dbReference type="Proteomes" id="UP001285441"/>
    </source>
</evidence>
<name>A0AAE0NPZ5_9PEZI</name>
<sequence>MLETPLITLIWSVSRAAVGSSLPTFPRIEHTRLHGAGNFDQISGVKHHRPTWHNSTMPPLPSLHSDAYPSSPSLRLGCVGVEYRGPTISVLFALVFPFLCRGLEGTHKSIVAMLLNIILHIRSTLGRGSTYHSIGYQFWALLPSMRSPGRHSDI</sequence>
<dbReference type="AlphaFoldDB" id="A0AAE0NPZ5"/>
<comment type="caution">
    <text evidence="1">The sequence shown here is derived from an EMBL/GenBank/DDBJ whole genome shotgun (WGS) entry which is preliminary data.</text>
</comment>
<keyword evidence="2" id="KW-1185">Reference proteome</keyword>
<accession>A0AAE0NPZ5</accession>
<dbReference type="EMBL" id="JAULSW010000004">
    <property type="protein sequence ID" value="KAK3385534.1"/>
    <property type="molecule type" value="Genomic_DNA"/>
</dbReference>
<reference evidence="1" key="1">
    <citation type="journal article" date="2023" name="Mol. Phylogenet. Evol.">
        <title>Genome-scale phylogeny and comparative genomics of the fungal order Sordariales.</title>
        <authorList>
            <person name="Hensen N."/>
            <person name="Bonometti L."/>
            <person name="Westerberg I."/>
            <person name="Brannstrom I.O."/>
            <person name="Guillou S."/>
            <person name="Cros-Aarteil S."/>
            <person name="Calhoun S."/>
            <person name="Haridas S."/>
            <person name="Kuo A."/>
            <person name="Mondo S."/>
            <person name="Pangilinan J."/>
            <person name="Riley R."/>
            <person name="LaButti K."/>
            <person name="Andreopoulos B."/>
            <person name="Lipzen A."/>
            <person name="Chen C."/>
            <person name="Yan M."/>
            <person name="Daum C."/>
            <person name="Ng V."/>
            <person name="Clum A."/>
            <person name="Steindorff A."/>
            <person name="Ohm R.A."/>
            <person name="Martin F."/>
            <person name="Silar P."/>
            <person name="Natvig D.O."/>
            <person name="Lalanne C."/>
            <person name="Gautier V."/>
            <person name="Ament-Velasquez S.L."/>
            <person name="Kruys A."/>
            <person name="Hutchinson M.I."/>
            <person name="Powell A.J."/>
            <person name="Barry K."/>
            <person name="Miller A.N."/>
            <person name="Grigoriev I.V."/>
            <person name="Debuchy R."/>
            <person name="Gladieux P."/>
            <person name="Hiltunen Thoren M."/>
            <person name="Johannesson H."/>
        </authorList>
    </citation>
    <scope>NUCLEOTIDE SEQUENCE</scope>
    <source>
        <strain evidence="1">CBS 232.78</strain>
    </source>
</reference>